<dbReference type="Proteomes" id="UP000272464">
    <property type="component" value="Unassembled WGS sequence"/>
</dbReference>
<keyword evidence="4" id="KW-1015">Disulfide bond</keyword>
<protein>
    <submittedName>
        <fullName evidence="7">Redoxin domain-containing protein</fullName>
    </submittedName>
</protein>
<dbReference type="RefSeq" id="WP_127197810.1">
    <property type="nucleotide sequence ID" value="NZ_RZNX01000001.1"/>
</dbReference>
<dbReference type="PANTHER" id="PTHR42852:SF6">
    <property type="entry name" value="THIOL:DISULFIDE INTERCHANGE PROTEIN DSBE"/>
    <property type="match status" value="1"/>
</dbReference>
<dbReference type="Gene3D" id="3.40.30.10">
    <property type="entry name" value="Glutaredoxin"/>
    <property type="match status" value="1"/>
</dbReference>
<feature type="domain" description="Thioredoxin" evidence="6">
    <location>
        <begin position="35"/>
        <end position="173"/>
    </location>
</feature>
<proteinExistence type="predicted"/>
<dbReference type="PROSITE" id="PS51352">
    <property type="entry name" value="THIOREDOXIN_2"/>
    <property type="match status" value="1"/>
</dbReference>
<evidence type="ECO:0000256" key="5">
    <source>
        <dbReference type="ARBA" id="ARBA00023284"/>
    </source>
</evidence>
<reference evidence="7 8" key="1">
    <citation type="submission" date="2018-12" db="EMBL/GenBank/DDBJ databases">
        <authorList>
            <person name="Sun L."/>
            <person name="Chen Z."/>
        </authorList>
    </citation>
    <scope>NUCLEOTIDE SEQUENCE [LARGE SCALE GENOMIC DNA]</scope>
    <source>
        <strain evidence="7 8">3-5-3</strain>
    </source>
</reference>
<dbReference type="InterPro" id="IPR050553">
    <property type="entry name" value="Thioredoxin_ResA/DsbE_sf"/>
</dbReference>
<sequence length="174" mass="19116">MKKYRRPVQIVILLLVVILGGYAIGSAVLGSHDRLQVGDKAPSFSLLGIDGRVHHLKEYEGKAMVINFWGSWCKPCVKEMPALQQQAEKWKDKGVVVLGINAGEDEMTVQNFAEDRGVTFPILLDPNSDAVRDYNISPLPTTFFVSAKGNITSIHQGELDLNTLDSQIGQLVAP</sequence>
<keyword evidence="8" id="KW-1185">Reference proteome</keyword>
<evidence type="ECO:0000313" key="8">
    <source>
        <dbReference type="Proteomes" id="UP000272464"/>
    </source>
</evidence>
<comment type="caution">
    <text evidence="7">The sequence shown here is derived from an EMBL/GenBank/DDBJ whole genome shotgun (WGS) entry which is preliminary data.</text>
</comment>
<evidence type="ECO:0000256" key="2">
    <source>
        <dbReference type="ARBA" id="ARBA00022748"/>
    </source>
</evidence>
<evidence type="ECO:0000256" key="4">
    <source>
        <dbReference type="ARBA" id="ARBA00023157"/>
    </source>
</evidence>
<gene>
    <name evidence="7" type="ORF">EJP77_03760</name>
</gene>
<dbReference type="InterPro" id="IPR013766">
    <property type="entry name" value="Thioredoxin_domain"/>
</dbReference>
<evidence type="ECO:0000256" key="3">
    <source>
        <dbReference type="ARBA" id="ARBA00022968"/>
    </source>
</evidence>
<dbReference type="InterPro" id="IPR000866">
    <property type="entry name" value="AhpC/TSA"/>
</dbReference>
<dbReference type="SUPFAM" id="SSF52833">
    <property type="entry name" value="Thioredoxin-like"/>
    <property type="match status" value="1"/>
</dbReference>
<name>A0A3S1D3D4_9BACL</name>
<dbReference type="Pfam" id="PF00578">
    <property type="entry name" value="AhpC-TSA"/>
    <property type="match status" value="1"/>
</dbReference>
<dbReference type="InterPro" id="IPR036249">
    <property type="entry name" value="Thioredoxin-like_sf"/>
</dbReference>
<dbReference type="OrthoDB" id="25753at2"/>
<keyword evidence="5" id="KW-0676">Redox-active center</keyword>
<comment type="subcellular location">
    <subcellularLocation>
        <location evidence="1">Cell envelope</location>
    </subcellularLocation>
</comment>
<organism evidence="7 8">
    <name type="scientific">Paenibacillus zeisoli</name>
    <dbReference type="NCBI Taxonomy" id="2496267"/>
    <lineage>
        <taxon>Bacteria</taxon>
        <taxon>Bacillati</taxon>
        <taxon>Bacillota</taxon>
        <taxon>Bacilli</taxon>
        <taxon>Bacillales</taxon>
        <taxon>Paenibacillaceae</taxon>
        <taxon>Paenibacillus</taxon>
    </lineage>
</organism>
<dbReference type="AlphaFoldDB" id="A0A3S1D3D4"/>
<dbReference type="CDD" id="cd02966">
    <property type="entry name" value="TlpA_like_family"/>
    <property type="match status" value="1"/>
</dbReference>
<evidence type="ECO:0000259" key="6">
    <source>
        <dbReference type="PROSITE" id="PS51352"/>
    </source>
</evidence>
<dbReference type="GO" id="GO:0016209">
    <property type="term" value="F:antioxidant activity"/>
    <property type="evidence" value="ECO:0007669"/>
    <property type="project" value="InterPro"/>
</dbReference>
<dbReference type="GO" id="GO:0017004">
    <property type="term" value="P:cytochrome complex assembly"/>
    <property type="evidence" value="ECO:0007669"/>
    <property type="project" value="UniProtKB-KW"/>
</dbReference>
<keyword evidence="3" id="KW-0812">Transmembrane</keyword>
<accession>A0A3S1D3D4</accession>
<dbReference type="EMBL" id="RZNX01000001">
    <property type="protein sequence ID" value="RUT36115.1"/>
    <property type="molecule type" value="Genomic_DNA"/>
</dbReference>
<dbReference type="GO" id="GO:0030313">
    <property type="term" value="C:cell envelope"/>
    <property type="evidence" value="ECO:0007669"/>
    <property type="project" value="UniProtKB-SubCell"/>
</dbReference>
<dbReference type="GO" id="GO:0016491">
    <property type="term" value="F:oxidoreductase activity"/>
    <property type="evidence" value="ECO:0007669"/>
    <property type="project" value="InterPro"/>
</dbReference>
<keyword evidence="2" id="KW-0201">Cytochrome c-type biogenesis</keyword>
<evidence type="ECO:0000256" key="1">
    <source>
        <dbReference type="ARBA" id="ARBA00004196"/>
    </source>
</evidence>
<keyword evidence="3" id="KW-0735">Signal-anchor</keyword>
<dbReference type="PANTHER" id="PTHR42852">
    <property type="entry name" value="THIOL:DISULFIDE INTERCHANGE PROTEIN DSBE"/>
    <property type="match status" value="1"/>
</dbReference>
<evidence type="ECO:0000313" key="7">
    <source>
        <dbReference type="EMBL" id="RUT36115.1"/>
    </source>
</evidence>